<dbReference type="Gene3D" id="2.120.10.80">
    <property type="entry name" value="Kelch-type beta propeller"/>
    <property type="match status" value="2"/>
</dbReference>
<evidence type="ECO:0000256" key="1">
    <source>
        <dbReference type="ARBA" id="ARBA00022737"/>
    </source>
</evidence>
<evidence type="ECO:0000313" key="4">
    <source>
        <dbReference type="Proteomes" id="UP000054321"/>
    </source>
</evidence>
<evidence type="ECO:0008006" key="5">
    <source>
        <dbReference type="Google" id="ProtNLM"/>
    </source>
</evidence>
<dbReference type="InterPro" id="IPR015915">
    <property type="entry name" value="Kelch-typ_b-propeller"/>
</dbReference>
<dbReference type="STRING" id="913774.A0A0C3HVV9"/>
<keyword evidence="2" id="KW-0408">Iron</keyword>
<dbReference type="OrthoDB" id="10250130at2759"/>
<gene>
    <name evidence="3" type="ORF">OIDMADRAFT_155468</name>
</gene>
<proteinExistence type="predicted"/>
<reference evidence="4" key="2">
    <citation type="submission" date="2015-01" db="EMBL/GenBank/DDBJ databases">
        <title>Evolutionary Origins and Diversification of the Mycorrhizal Mutualists.</title>
        <authorList>
            <consortium name="DOE Joint Genome Institute"/>
            <consortium name="Mycorrhizal Genomics Consortium"/>
            <person name="Kohler A."/>
            <person name="Kuo A."/>
            <person name="Nagy L.G."/>
            <person name="Floudas D."/>
            <person name="Copeland A."/>
            <person name="Barry K.W."/>
            <person name="Cichocki N."/>
            <person name="Veneault-Fourrey C."/>
            <person name="LaButti K."/>
            <person name="Lindquist E.A."/>
            <person name="Lipzen A."/>
            <person name="Lundell T."/>
            <person name="Morin E."/>
            <person name="Murat C."/>
            <person name="Riley R."/>
            <person name="Ohm R."/>
            <person name="Sun H."/>
            <person name="Tunlid A."/>
            <person name="Henrissat B."/>
            <person name="Grigoriev I.V."/>
            <person name="Hibbett D.S."/>
            <person name="Martin F."/>
        </authorList>
    </citation>
    <scope>NUCLEOTIDE SEQUENCE [LARGE SCALE GENOMIC DNA]</scope>
    <source>
        <strain evidence="4">Zn</strain>
    </source>
</reference>
<dbReference type="EMBL" id="KN832871">
    <property type="protein sequence ID" value="KIN06377.1"/>
    <property type="molecule type" value="Genomic_DNA"/>
</dbReference>
<dbReference type="PANTHER" id="PTHR47435">
    <property type="entry name" value="KELCH REPEAT PROTEIN (AFU_ORTHOLOGUE AFUA_5G12780)"/>
    <property type="match status" value="1"/>
</dbReference>
<dbReference type="Proteomes" id="UP000054321">
    <property type="component" value="Unassembled WGS sequence"/>
</dbReference>
<dbReference type="PANTHER" id="PTHR47435:SF4">
    <property type="entry name" value="KELCH REPEAT PROTEIN (AFU_ORTHOLOGUE AFUA_5G12780)"/>
    <property type="match status" value="1"/>
</dbReference>
<organism evidence="3 4">
    <name type="scientific">Oidiodendron maius (strain Zn)</name>
    <dbReference type="NCBI Taxonomy" id="913774"/>
    <lineage>
        <taxon>Eukaryota</taxon>
        <taxon>Fungi</taxon>
        <taxon>Dikarya</taxon>
        <taxon>Ascomycota</taxon>
        <taxon>Pezizomycotina</taxon>
        <taxon>Leotiomycetes</taxon>
        <taxon>Leotiomycetes incertae sedis</taxon>
        <taxon>Myxotrichaceae</taxon>
        <taxon>Oidiodendron</taxon>
    </lineage>
</organism>
<reference evidence="3 4" key="1">
    <citation type="submission" date="2014-04" db="EMBL/GenBank/DDBJ databases">
        <authorList>
            <consortium name="DOE Joint Genome Institute"/>
            <person name="Kuo A."/>
            <person name="Martino E."/>
            <person name="Perotto S."/>
            <person name="Kohler A."/>
            <person name="Nagy L.G."/>
            <person name="Floudas D."/>
            <person name="Copeland A."/>
            <person name="Barry K.W."/>
            <person name="Cichocki N."/>
            <person name="Veneault-Fourrey C."/>
            <person name="LaButti K."/>
            <person name="Lindquist E.A."/>
            <person name="Lipzen A."/>
            <person name="Lundell T."/>
            <person name="Morin E."/>
            <person name="Murat C."/>
            <person name="Sun H."/>
            <person name="Tunlid A."/>
            <person name="Henrissat B."/>
            <person name="Grigoriev I.V."/>
            <person name="Hibbett D.S."/>
            <person name="Martin F."/>
            <person name="Nordberg H.P."/>
            <person name="Cantor M.N."/>
            <person name="Hua S.X."/>
        </authorList>
    </citation>
    <scope>NUCLEOTIDE SEQUENCE [LARGE SCALE GENOMIC DNA]</scope>
    <source>
        <strain evidence="3 4">Zn</strain>
    </source>
</reference>
<dbReference type="GO" id="GO:0019760">
    <property type="term" value="P:glucosinolate metabolic process"/>
    <property type="evidence" value="ECO:0007669"/>
    <property type="project" value="UniProtKB-ARBA"/>
</dbReference>
<evidence type="ECO:0000256" key="2">
    <source>
        <dbReference type="ARBA" id="ARBA00023004"/>
    </source>
</evidence>
<dbReference type="HOGENOM" id="CLU_030461_1_1_1"/>
<sequence>MMEILSNAAAAVQGIFQNSHQLKAQWQRIDCPPLPRSSHSLSVVAGRAYIFGGEINPREPVDNDMHIITLPTASEIAQADYRAIPARQQAPSSGVPEKRVGHSAAVIGDRIFIFGGRGGKDMIPLEENGRVWIYNTRTDAWTYLDPMPGTPYPTARSYHSSLAIEKPEPRVKIVKTDNVLDDTQIGKTAEAALTDEQGGGHGTFFVHAGCPATGRTNDLWAFDVMSRTWKEYPTAPGNPRGGTSIAISKQRIYRYGGFNGEKEEGGQVDILELQLTTFTGTGSSNEISVSAKGDWQTLDLTEEDMLRPGNRSVAGLQTISTGRGREYLILFLGERDPSTDGHAGAGKFWDDVWAFQCPPQGMTAASFDHATRQALGKETGEGLWTQIEVADAGGLQGEYLKPLIPGGRGWFGSSSMGDLDASGIVLWGGLNNLNERIPDGWILRIE</sequence>
<dbReference type="Pfam" id="PF24681">
    <property type="entry name" value="Kelch_KLHDC2_KLHL20_DRC7"/>
    <property type="match status" value="1"/>
</dbReference>
<accession>A0A0C3HVV9</accession>
<keyword evidence="4" id="KW-1185">Reference proteome</keyword>
<name>A0A0C3HVV9_OIDMZ</name>
<dbReference type="InParanoid" id="A0A0C3HVV9"/>
<evidence type="ECO:0000313" key="3">
    <source>
        <dbReference type="EMBL" id="KIN06377.1"/>
    </source>
</evidence>
<protein>
    <recommendedName>
        <fullName evidence="5">Galactose oxidase</fullName>
    </recommendedName>
</protein>
<dbReference type="SUPFAM" id="SSF117281">
    <property type="entry name" value="Kelch motif"/>
    <property type="match status" value="1"/>
</dbReference>
<keyword evidence="1" id="KW-0677">Repeat</keyword>
<dbReference type="AlphaFoldDB" id="A0A0C3HVV9"/>